<dbReference type="Pfam" id="PF07589">
    <property type="entry name" value="PEP-CTERM"/>
    <property type="match status" value="1"/>
</dbReference>
<dbReference type="Proteomes" id="UP000440498">
    <property type="component" value="Unassembled WGS sequence"/>
</dbReference>
<protein>
    <submittedName>
        <fullName evidence="3">PEP-CTERM sorting domain-containing protein</fullName>
    </submittedName>
</protein>
<organism evidence="3 4">
    <name type="scientific">Rugamonas aquatica</name>
    <dbReference type="NCBI Taxonomy" id="2743357"/>
    <lineage>
        <taxon>Bacteria</taxon>
        <taxon>Pseudomonadati</taxon>
        <taxon>Pseudomonadota</taxon>
        <taxon>Betaproteobacteria</taxon>
        <taxon>Burkholderiales</taxon>
        <taxon>Oxalobacteraceae</taxon>
        <taxon>Telluria group</taxon>
        <taxon>Rugamonas</taxon>
    </lineage>
</organism>
<evidence type="ECO:0000313" key="3">
    <source>
        <dbReference type="EMBL" id="MQA42470.1"/>
    </source>
</evidence>
<dbReference type="InterPro" id="IPR013424">
    <property type="entry name" value="Ice-binding_C"/>
</dbReference>
<evidence type="ECO:0000259" key="2">
    <source>
        <dbReference type="Pfam" id="PF07589"/>
    </source>
</evidence>
<name>A0A6A7NBC9_9BURK</name>
<dbReference type="RefSeq" id="WP_152841567.1">
    <property type="nucleotide sequence ID" value="NZ_WHUG01000021.1"/>
</dbReference>
<keyword evidence="1" id="KW-0732">Signal</keyword>
<sequence>MIFAKRLSLALAFCAAAGSAHAALVEAPVASNAYISYNNLDWAWAFPLPASDGLDLSYQSQFGWRLPTAAELQNAPKATDFMFAGANVPLGGTDPATGAYFAAANANLTGAAACATAYFSNSFSHCDWQDGGGQPFGPWFGQPGAHGFADQLVVRSVPEADTYAMLLAGLGLLGVVARRRKPARG</sequence>
<reference evidence="3 4" key="1">
    <citation type="submission" date="2019-10" db="EMBL/GenBank/DDBJ databases">
        <title>Two novel species isolated from a subtropical stream in China.</title>
        <authorList>
            <person name="Lu H."/>
        </authorList>
    </citation>
    <scope>NUCLEOTIDE SEQUENCE [LARGE SCALE GENOMIC DNA]</scope>
    <source>
        <strain evidence="3 4">FT29W</strain>
    </source>
</reference>
<dbReference type="AlphaFoldDB" id="A0A6A7NBC9"/>
<accession>A0A6A7NBC9</accession>
<comment type="caution">
    <text evidence="3">The sequence shown here is derived from an EMBL/GenBank/DDBJ whole genome shotgun (WGS) entry which is preliminary data.</text>
</comment>
<keyword evidence="4" id="KW-1185">Reference proteome</keyword>
<evidence type="ECO:0000256" key="1">
    <source>
        <dbReference type="SAM" id="SignalP"/>
    </source>
</evidence>
<gene>
    <name evidence="3" type="ORF">GEV02_30490</name>
</gene>
<proteinExistence type="predicted"/>
<evidence type="ECO:0000313" key="4">
    <source>
        <dbReference type="Proteomes" id="UP000440498"/>
    </source>
</evidence>
<dbReference type="EMBL" id="WHUG01000021">
    <property type="protein sequence ID" value="MQA42470.1"/>
    <property type="molecule type" value="Genomic_DNA"/>
</dbReference>
<feature type="domain" description="Ice-binding protein C-terminal" evidence="2">
    <location>
        <begin position="156"/>
        <end position="180"/>
    </location>
</feature>
<feature type="chain" id="PRO_5025486373" evidence="1">
    <location>
        <begin position="23"/>
        <end position="185"/>
    </location>
</feature>
<feature type="signal peptide" evidence="1">
    <location>
        <begin position="1"/>
        <end position="22"/>
    </location>
</feature>